<dbReference type="GO" id="GO:0003677">
    <property type="term" value="F:DNA binding"/>
    <property type="evidence" value="ECO:0007669"/>
    <property type="project" value="InterPro"/>
</dbReference>
<name>A0A1I2I046_9BACT</name>
<dbReference type="AlphaFoldDB" id="A0A1I2I046"/>
<dbReference type="InterPro" id="IPR002514">
    <property type="entry name" value="Transposase_8"/>
</dbReference>
<dbReference type="InterPro" id="IPR009057">
    <property type="entry name" value="Homeodomain-like_sf"/>
</dbReference>
<organism evidence="1 2">
    <name type="scientific">Spirosoma endophyticum</name>
    <dbReference type="NCBI Taxonomy" id="662367"/>
    <lineage>
        <taxon>Bacteria</taxon>
        <taxon>Pseudomonadati</taxon>
        <taxon>Bacteroidota</taxon>
        <taxon>Cytophagia</taxon>
        <taxon>Cytophagales</taxon>
        <taxon>Cytophagaceae</taxon>
        <taxon>Spirosoma</taxon>
    </lineage>
</organism>
<dbReference type="SUPFAM" id="SSF46689">
    <property type="entry name" value="Homeodomain-like"/>
    <property type="match status" value="1"/>
</dbReference>
<reference evidence="1 2" key="1">
    <citation type="submission" date="2016-10" db="EMBL/GenBank/DDBJ databases">
        <authorList>
            <person name="de Groot N.N."/>
        </authorList>
    </citation>
    <scope>NUCLEOTIDE SEQUENCE [LARGE SCALE GENOMIC DNA]</scope>
    <source>
        <strain evidence="1 2">DSM 26130</strain>
    </source>
</reference>
<sequence length="116" mass="13009">MKTAQPLTDGRRLYNDQFKQAALDQVDAGISVTKLAQLLGVSKVTLFKWKKERNEAHQLTNEAQTVEVPTGSKLVKSKEPVSAQNITDDLLERIRVLEEEKSILRKALQILACSMC</sequence>
<gene>
    <name evidence="1" type="ORF">SAMN05216167_15010</name>
</gene>
<dbReference type="Gene3D" id="1.10.10.10">
    <property type="entry name" value="Winged helix-like DNA-binding domain superfamily/Winged helix DNA-binding domain"/>
    <property type="match status" value="1"/>
</dbReference>
<evidence type="ECO:0000313" key="1">
    <source>
        <dbReference type="EMBL" id="SFF33961.1"/>
    </source>
</evidence>
<dbReference type="GO" id="GO:0006313">
    <property type="term" value="P:DNA transposition"/>
    <property type="evidence" value="ECO:0007669"/>
    <property type="project" value="InterPro"/>
</dbReference>
<dbReference type="GO" id="GO:0004803">
    <property type="term" value="F:transposase activity"/>
    <property type="evidence" value="ECO:0007669"/>
    <property type="project" value="InterPro"/>
</dbReference>
<dbReference type="EMBL" id="FOLQ01000050">
    <property type="protein sequence ID" value="SFF33961.1"/>
    <property type="molecule type" value="Genomic_DNA"/>
</dbReference>
<protein>
    <submittedName>
        <fullName evidence="1">Transposase and inactivated derivatives</fullName>
    </submittedName>
</protein>
<dbReference type="InterPro" id="IPR036388">
    <property type="entry name" value="WH-like_DNA-bd_sf"/>
</dbReference>
<proteinExistence type="predicted"/>
<dbReference type="Proteomes" id="UP000198598">
    <property type="component" value="Unassembled WGS sequence"/>
</dbReference>
<evidence type="ECO:0000313" key="2">
    <source>
        <dbReference type="Proteomes" id="UP000198598"/>
    </source>
</evidence>
<dbReference type="Pfam" id="PF01527">
    <property type="entry name" value="HTH_Tnp_1"/>
    <property type="match status" value="1"/>
</dbReference>
<accession>A0A1I2I046</accession>
<keyword evidence="2" id="KW-1185">Reference proteome</keyword>